<gene>
    <name evidence="1" type="ORF">PRI8871_02812</name>
</gene>
<dbReference type="Proteomes" id="UP000244904">
    <property type="component" value="Unassembled WGS sequence"/>
</dbReference>
<protein>
    <submittedName>
        <fullName evidence="1">Uncharacterized protein</fullName>
    </submittedName>
</protein>
<dbReference type="AlphaFoldDB" id="A0A2R8AYE1"/>
<sequence>MQIGWSIEVDTLKKHCPQKEIPLFLFGSSKGEAWNSCQDQHQGPMGLFQEDRQTIQNLLVRLVPGLREYVLALVEMNANDSGHVGLLDDHFPDFGLGAAVLRFVGTSVIGR</sequence>
<proteinExistence type="predicted"/>
<name>A0A2R8AYE1_9RHOB</name>
<evidence type="ECO:0000313" key="1">
    <source>
        <dbReference type="EMBL" id="SPF80997.1"/>
    </source>
</evidence>
<reference evidence="2" key="1">
    <citation type="submission" date="2018-03" db="EMBL/GenBank/DDBJ databases">
        <authorList>
            <person name="Rodrigo-Torres L."/>
            <person name="Arahal R. D."/>
            <person name="Lucena T."/>
        </authorList>
    </citation>
    <scope>NUCLEOTIDE SEQUENCE [LARGE SCALE GENOMIC DNA]</scope>
    <source>
        <strain evidence="2">CECT 8871</strain>
    </source>
</reference>
<keyword evidence="2" id="KW-1185">Reference proteome</keyword>
<dbReference type="EMBL" id="OMOJ01000006">
    <property type="protein sequence ID" value="SPF80997.1"/>
    <property type="molecule type" value="Genomic_DNA"/>
</dbReference>
<organism evidence="1 2">
    <name type="scientific">Pseudoprimorskyibacter insulae</name>
    <dbReference type="NCBI Taxonomy" id="1695997"/>
    <lineage>
        <taxon>Bacteria</taxon>
        <taxon>Pseudomonadati</taxon>
        <taxon>Pseudomonadota</taxon>
        <taxon>Alphaproteobacteria</taxon>
        <taxon>Rhodobacterales</taxon>
        <taxon>Paracoccaceae</taxon>
        <taxon>Pseudoprimorskyibacter</taxon>
    </lineage>
</organism>
<evidence type="ECO:0000313" key="2">
    <source>
        <dbReference type="Proteomes" id="UP000244904"/>
    </source>
</evidence>
<dbReference type="RefSeq" id="WP_146188690.1">
    <property type="nucleotide sequence ID" value="NZ_OMOJ01000006.1"/>
</dbReference>
<accession>A0A2R8AYE1</accession>